<dbReference type="Proteomes" id="UP000250235">
    <property type="component" value="Unassembled WGS sequence"/>
</dbReference>
<feature type="region of interest" description="Disordered" evidence="2">
    <location>
        <begin position="504"/>
        <end position="548"/>
    </location>
</feature>
<feature type="compositionally biased region" description="Polar residues" evidence="2">
    <location>
        <begin position="47"/>
        <end position="65"/>
    </location>
</feature>
<feature type="region of interest" description="Disordered" evidence="2">
    <location>
        <begin position="563"/>
        <end position="607"/>
    </location>
</feature>
<organism evidence="4 5">
    <name type="scientific">Dorcoceras hygrometricum</name>
    <dbReference type="NCBI Taxonomy" id="472368"/>
    <lineage>
        <taxon>Eukaryota</taxon>
        <taxon>Viridiplantae</taxon>
        <taxon>Streptophyta</taxon>
        <taxon>Embryophyta</taxon>
        <taxon>Tracheophyta</taxon>
        <taxon>Spermatophyta</taxon>
        <taxon>Magnoliopsida</taxon>
        <taxon>eudicotyledons</taxon>
        <taxon>Gunneridae</taxon>
        <taxon>Pentapetalae</taxon>
        <taxon>asterids</taxon>
        <taxon>lamiids</taxon>
        <taxon>Lamiales</taxon>
        <taxon>Gesneriaceae</taxon>
        <taxon>Didymocarpoideae</taxon>
        <taxon>Trichosporeae</taxon>
        <taxon>Loxocarpinae</taxon>
        <taxon>Dorcoceras</taxon>
    </lineage>
</organism>
<keyword evidence="5" id="KW-1185">Reference proteome</keyword>
<sequence length="955" mass="103932">MGRRKERRLAAISAAGRRVKLDLCVEPSGDLGSSPAPDEVGGDSDSRTQSELPDSPSSSGPQVTNPLILLEQYSDDDVDDRLSGGKDAGAAKDPSSDLDDKTKVNGEITTEDIGPDSVNNYSVQVVTQLEMDDDSVSQDPLHKLEKGDNLLNDTDDLLKETNAMEGGICAVIPNEQVGDMSLSWKKVLHEESSQHYYWNILTGETSWEVPDVLAQANVYPEKAVSDASGTSVDIEHEDATADKLNKGSEVINKTSGNSSKGAEADRFGEGREGDSLGNEIGNSDASQNTSLLENAPIVNDAKHSCNLLSEECKLETDFSSHLVKHCGILLERLSSLESLTWSARWQDIKLKYKLEVEIRLSDIKTLASCGSDLLPFWLHTEDQLKRLDAAIDDAIRQYGSAPIRSQEASKVDLNEKMEKELNHADCTSELNHADCASEKSHIEAYSDVATGTGLVSSVVCPAMCSNTEADVKAKIIGREMPSEFVSKSIHDSGEEVDMDVDMEVDDTSTSLKSSASGAHFHMQSQEQSNQQNPPSVHDPLLPGQMFGVQPPATSWIHPLSLANELCPPPPPDNEPFPPPPPDDYPFPPPPPDEPPETSYPPPPHLDSVHTLPYSEHYVLAYPPSNLEYYGQSNSDISGVTLYAHPEGVQVSASHITPYYEAVPNVYAVAPLVENPGEPSSYYGLQNGSLNPPSLVSAAAVASSSIQSETFLTDRDTDSTHSLDSHPDAGYDLFPKANLSNVKSGQGSLKEPEFLDSQPTIGSQPTTSMSQGVYASSASDAQTSVSATATAAAAAVTTSKVQSKVPRSKKRTVAVVSTLRSNKKVSSLVDKWKAAKEELHEEEEEPENTYEMLERKRQREIEEWQAQQIASGEAKDNANFQPLGGDWRERVKRKRAQKMKETEHNVLEATGPEEPNLVELSRGLPSGWQAYWDDSSKKVYYGNVVTSETTWNKPKS</sequence>
<feature type="region of interest" description="Disordered" evidence="2">
    <location>
        <begin position="896"/>
        <end position="919"/>
    </location>
</feature>
<feature type="domain" description="WW" evidence="3">
    <location>
        <begin position="178"/>
        <end position="212"/>
    </location>
</feature>
<evidence type="ECO:0000256" key="2">
    <source>
        <dbReference type="SAM" id="MobiDB-lite"/>
    </source>
</evidence>
<dbReference type="Gene3D" id="2.20.70.10">
    <property type="match status" value="2"/>
</dbReference>
<reference evidence="4 5" key="1">
    <citation type="journal article" date="2015" name="Proc. Natl. Acad. Sci. U.S.A.">
        <title>The resurrection genome of Boea hygrometrica: A blueprint for survival of dehydration.</title>
        <authorList>
            <person name="Xiao L."/>
            <person name="Yang G."/>
            <person name="Zhang L."/>
            <person name="Yang X."/>
            <person name="Zhao S."/>
            <person name="Ji Z."/>
            <person name="Zhou Q."/>
            <person name="Hu M."/>
            <person name="Wang Y."/>
            <person name="Chen M."/>
            <person name="Xu Y."/>
            <person name="Jin H."/>
            <person name="Xiao X."/>
            <person name="Hu G."/>
            <person name="Bao F."/>
            <person name="Hu Y."/>
            <person name="Wan P."/>
            <person name="Li L."/>
            <person name="Deng X."/>
            <person name="Kuang T."/>
            <person name="Xiang C."/>
            <person name="Zhu J.K."/>
            <person name="Oliver M.J."/>
            <person name="He Y."/>
        </authorList>
    </citation>
    <scope>NUCLEOTIDE SEQUENCE [LARGE SCALE GENOMIC DNA]</scope>
    <source>
        <strain evidence="5">cv. XS01</strain>
    </source>
</reference>
<feature type="compositionally biased region" description="Low complexity" evidence="2">
    <location>
        <begin position="523"/>
        <end position="535"/>
    </location>
</feature>
<protein>
    <submittedName>
        <fullName evidence="4">Formin-binding protein 4</fullName>
    </submittedName>
</protein>
<feature type="domain" description="WW" evidence="3">
    <location>
        <begin position="921"/>
        <end position="955"/>
    </location>
</feature>
<feature type="region of interest" description="Disordered" evidence="2">
    <location>
        <begin position="239"/>
        <end position="285"/>
    </location>
</feature>
<feature type="region of interest" description="Disordered" evidence="2">
    <location>
        <begin position="21"/>
        <end position="117"/>
    </location>
</feature>
<evidence type="ECO:0000259" key="3">
    <source>
        <dbReference type="PROSITE" id="PS50020"/>
    </source>
</evidence>
<feature type="compositionally biased region" description="Polar residues" evidence="2">
    <location>
        <begin position="507"/>
        <end position="516"/>
    </location>
</feature>
<feature type="compositionally biased region" description="Polar residues" evidence="2">
    <location>
        <begin position="756"/>
        <end position="767"/>
    </location>
</feature>
<name>A0A2Z7BVH3_9LAMI</name>
<dbReference type="OrthoDB" id="2367685at2759"/>
<keyword evidence="1" id="KW-0175">Coiled coil</keyword>
<dbReference type="PANTHER" id="PTHR47852:SF2">
    <property type="entry name" value="WW DOMAIN-CONTAINING PROTEIN"/>
    <property type="match status" value="1"/>
</dbReference>
<accession>A0A2Z7BVH3</accession>
<dbReference type="InterPro" id="IPR036020">
    <property type="entry name" value="WW_dom_sf"/>
</dbReference>
<dbReference type="CDD" id="cd00201">
    <property type="entry name" value="WW"/>
    <property type="match status" value="2"/>
</dbReference>
<feature type="compositionally biased region" description="Polar residues" evidence="2">
    <location>
        <begin position="251"/>
        <end position="260"/>
    </location>
</feature>
<dbReference type="PANTHER" id="PTHR47852">
    <property type="entry name" value="OS06G0298400 PROTEIN"/>
    <property type="match status" value="1"/>
</dbReference>
<evidence type="ECO:0000256" key="1">
    <source>
        <dbReference type="SAM" id="Coils"/>
    </source>
</evidence>
<feature type="compositionally biased region" description="Basic and acidic residues" evidence="2">
    <location>
        <begin position="262"/>
        <end position="274"/>
    </location>
</feature>
<dbReference type="PROSITE" id="PS50020">
    <property type="entry name" value="WW_DOMAIN_2"/>
    <property type="match status" value="2"/>
</dbReference>
<evidence type="ECO:0000313" key="4">
    <source>
        <dbReference type="EMBL" id="KZV36220.1"/>
    </source>
</evidence>
<dbReference type="SUPFAM" id="SSF51045">
    <property type="entry name" value="WW domain"/>
    <property type="match status" value="2"/>
</dbReference>
<dbReference type="AlphaFoldDB" id="A0A2Z7BVH3"/>
<feature type="compositionally biased region" description="Pro residues" evidence="2">
    <location>
        <begin position="566"/>
        <end position="604"/>
    </location>
</feature>
<dbReference type="PROSITE" id="PS01159">
    <property type="entry name" value="WW_DOMAIN_1"/>
    <property type="match status" value="2"/>
</dbReference>
<dbReference type="Pfam" id="PF00397">
    <property type="entry name" value="WW"/>
    <property type="match status" value="2"/>
</dbReference>
<proteinExistence type="predicted"/>
<feature type="coiled-coil region" evidence="1">
    <location>
        <begin position="824"/>
        <end position="855"/>
    </location>
</feature>
<dbReference type="InterPro" id="IPR001202">
    <property type="entry name" value="WW_dom"/>
</dbReference>
<dbReference type="EMBL" id="KV003914">
    <property type="protein sequence ID" value="KZV36220.1"/>
    <property type="molecule type" value="Genomic_DNA"/>
</dbReference>
<feature type="compositionally biased region" description="Basic and acidic residues" evidence="2">
    <location>
        <begin position="94"/>
        <end position="104"/>
    </location>
</feature>
<evidence type="ECO:0000313" key="5">
    <source>
        <dbReference type="Proteomes" id="UP000250235"/>
    </source>
</evidence>
<feature type="region of interest" description="Disordered" evidence="2">
    <location>
        <begin position="741"/>
        <end position="767"/>
    </location>
</feature>
<dbReference type="SMART" id="SM00456">
    <property type="entry name" value="WW"/>
    <property type="match status" value="2"/>
</dbReference>
<gene>
    <name evidence="4" type="ORF">F511_14238</name>
</gene>